<keyword evidence="3" id="KW-1185">Reference proteome</keyword>
<evidence type="ECO:0000313" key="2">
    <source>
        <dbReference type="EMBL" id="MEL4456105.1"/>
    </source>
</evidence>
<gene>
    <name evidence="2" type="ORF">AABB81_09385</name>
</gene>
<keyword evidence="1" id="KW-0732">Signal</keyword>
<evidence type="ECO:0000256" key="1">
    <source>
        <dbReference type="SAM" id="SignalP"/>
    </source>
</evidence>
<dbReference type="Proteomes" id="UP001474120">
    <property type="component" value="Unassembled WGS sequence"/>
</dbReference>
<accession>A0ABU9L2V5</accession>
<feature type="chain" id="PRO_5045806317" description="Por secretion system C-terminal sorting domain-containing protein" evidence="1">
    <location>
        <begin position="23"/>
        <end position="196"/>
    </location>
</feature>
<dbReference type="RefSeq" id="WP_342160145.1">
    <property type="nucleotide sequence ID" value="NZ_JBCDNA010000002.1"/>
</dbReference>
<comment type="caution">
    <text evidence="2">The sequence shown here is derived from an EMBL/GenBank/DDBJ whole genome shotgun (WGS) entry which is preliminary data.</text>
</comment>
<feature type="signal peptide" evidence="1">
    <location>
        <begin position="1"/>
        <end position="22"/>
    </location>
</feature>
<evidence type="ECO:0008006" key="4">
    <source>
        <dbReference type="Google" id="ProtNLM"/>
    </source>
</evidence>
<name>A0ABU9L2V5_9FLAO</name>
<proteinExistence type="predicted"/>
<reference evidence="2 3" key="1">
    <citation type="submission" date="2024-04" db="EMBL/GenBank/DDBJ databases">
        <title>whole genome sequencing of Lutimonas vermicola strain IMCC1616.</title>
        <authorList>
            <person name="Bae S.S."/>
        </authorList>
    </citation>
    <scope>NUCLEOTIDE SEQUENCE [LARGE SCALE GENOMIC DNA]</scope>
    <source>
        <strain evidence="2 3">IMCC1616</strain>
    </source>
</reference>
<protein>
    <recommendedName>
        <fullName evidence="4">Por secretion system C-terminal sorting domain-containing protein</fullName>
    </recommendedName>
</protein>
<organism evidence="2 3">
    <name type="scientific">Lutimonas vermicola</name>
    <dbReference type="NCBI Taxonomy" id="414288"/>
    <lineage>
        <taxon>Bacteria</taxon>
        <taxon>Pseudomonadati</taxon>
        <taxon>Bacteroidota</taxon>
        <taxon>Flavobacteriia</taxon>
        <taxon>Flavobacteriales</taxon>
        <taxon>Flavobacteriaceae</taxon>
        <taxon>Lutimonas</taxon>
    </lineage>
</organism>
<sequence>MKKLTKKSLFVLGLFVSMLTYANSEIETIKEKEPNVTNISFKKLKQGSKISIKDMNGIVLYKEAIIKKGDYSKGFDLTSLPNGDYFFELDTEFKVVIIPFNVVSNQVDFKKELKSTIFKPFVRVKGDKVFVSRVSFEESPIEYSIYYEDNNDLVLSEKFIDQKHLKRIYDFSTSEKGNYVFVFKSNGRKFTKTVKI</sequence>
<dbReference type="EMBL" id="JBCDNA010000002">
    <property type="protein sequence ID" value="MEL4456105.1"/>
    <property type="molecule type" value="Genomic_DNA"/>
</dbReference>
<evidence type="ECO:0000313" key="3">
    <source>
        <dbReference type="Proteomes" id="UP001474120"/>
    </source>
</evidence>